<gene>
    <name evidence="7" type="ORF">HMPREF1536_05119</name>
</gene>
<reference evidence="7 8" key="1">
    <citation type="submission" date="2013-04" db="EMBL/GenBank/DDBJ databases">
        <title>The Genome Sequence of Parabacteroides gordonii DSM 23371.</title>
        <authorList>
            <consortium name="The Broad Institute Genomics Platform"/>
            <person name="Earl A."/>
            <person name="Ward D."/>
            <person name="Feldgarden M."/>
            <person name="Gevers D."/>
            <person name="Martens E."/>
            <person name="Sakamoto M."/>
            <person name="Benno Y."/>
            <person name="Suzuki N."/>
            <person name="Matsunaga N."/>
            <person name="Koshihara K."/>
            <person name="Seki M."/>
            <person name="Komiya H."/>
            <person name="Walker B."/>
            <person name="Young S."/>
            <person name="Zeng Q."/>
            <person name="Gargeya S."/>
            <person name="Fitzgerald M."/>
            <person name="Haas B."/>
            <person name="Abouelleil A."/>
            <person name="Allen A.W."/>
            <person name="Alvarado L."/>
            <person name="Arachchi H.M."/>
            <person name="Berlin A.M."/>
            <person name="Chapman S.B."/>
            <person name="Gainer-Dewar J."/>
            <person name="Goldberg J."/>
            <person name="Griggs A."/>
            <person name="Gujja S."/>
            <person name="Hansen M."/>
            <person name="Howarth C."/>
            <person name="Imamovic A."/>
            <person name="Ireland A."/>
            <person name="Larimer J."/>
            <person name="McCowan C."/>
            <person name="Murphy C."/>
            <person name="Pearson M."/>
            <person name="Poon T.W."/>
            <person name="Priest M."/>
            <person name="Roberts A."/>
            <person name="Saif S."/>
            <person name="Shea T."/>
            <person name="Sisk P."/>
            <person name="Sykes S."/>
            <person name="Wortman J."/>
            <person name="Nusbaum C."/>
            <person name="Birren B."/>
        </authorList>
    </citation>
    <scope>NUCLEOTIDE SEQUENCE [LARGE SCALE GENOMIC DNA]</scope>
    <source>
        <strain evidence="7 8">MS-1</strain>
    </source>
</reference>
<evidence type="ECO:0000313" key="7">
    <source>
        <dbReference type="EMBL" id="KKB47475.1"/>
    </source>
</evidence>
<dbReference type="Pfam" id="PF16249">
    <property type="entry name" value="DUF4906"/>
    <property type="match status" value="1"/>
</dbReference>
<dbReference type="PROSITE" id="PS51257">
    <property type="entry name" value="PROKAR_LIPOPROTEIN"/>
    <property type="match status" value="1"/>
</dbReference>
<keyword evidence="8" id="KW-1185">Reference proteome</keyword>
<evidence type="ECO:0000256" key="1">
    <source>
        <dbReference type="ARBA" id="ARBA00004561"/>
    </source>
</evidence>
<name>A0A0F5IQ39_9BACT</name>
<evidence type="ECO:0000256" key="2">
    <source>
        <dbReference type="ARBA" id="ARBA00006011"/>
    </source>
</evidence>
<dbReference type="EMBL" id="AQHW01000029">
    <property type="protein sequence ID" value="KKB47475.1"/>
    <property type="molecule type" value="Genomic_DNA"/>
</dbReference>
<dbReference type="Proteomes" id="UP000033035">
    <property type="component" value="Unassembled WGS sequence"/>
</dbReference>
<organism evidence="7 8">
    <name type="scientific">Parabacteroides gordonii MS-1 = DSM 23371</name>
    <dbReference type="NCBI Taxonomy" id="1203610"/>
    <lineage>
        <taxon>Bacteria</taxon>
        <taxon>Pseudomonadati</taxon>
        <taxon>Bacteroidota</taxon>
        <taxon>Bacteroidia</taxon>
        <taxon>Bacteroidales</taxon>
        <taxon>Tannerellaceae</taxon>
        <taxon>Parabacteroides</taxon>
    </lineage>
</organism>
<evidence type="ECO:0000313" key="8">
    <source>
        <dbReference type="Proteomes" id="UP000033035"/>
    </source>
</evidence>
<evidence type="ECO:0000259" key="5">
    <source>
        <dbReference type="Pfam" id="PF06321"/>
    </source>
</evidence>
<feature type="domain" description="DUF4906" evidence="6">
    <location>
        <begin position="246"/>
        <end position="336"/>
    </location>
</feature>
<dbReference type="PATRIC" id="fig|1203610.3.peg.5234"/>
<comment type="caution">
    <text evidence="7">The sequence shown here is derived from an EMBL/GenBank/DDBJ whole genome shotgun (WGS) entry which is preliminary data.</text>
</comment>
<dbReference type="Gene3D" id="2.60.40.2580">
    <property type="match status" value="1"/>
</dbReference>
<keyword evidence="3" id="KW-0732">Signal</keyword>
<dbReference type="AlphaFoldDB" id="A0A0F5IQ39"/>
<dbReference type="Pfam" id="PF06321">
    <property type="entry name" value="P_gingi_FimA"/>
    <property type="match status" value="1"/>
</dbReference>
<evidence type="ECO:0000259" key="6">
    <source>
        <dbReference type="Pfam" id="PF16249"/>
    </source>
</evidence>
<protein>
    <submittedName>
        <fullName evidence="7">Uncharacterized protein</fullName>
    </submittedName>
</protein>
<keyword evidence="4" id="KW-0281">Fimbrium</keyword>
<dbReference type="GO" id="GO:0009289">
    <property type="term" value="C:pilus"/>
    <property type="evidence" value="ECO:0007669"/>
    <property type="project" value="UniProtKB-SubCell"/>
</dbReference>
<dbReference type="RefSeq" id="WP_052349843.1">
    <property type="nucleotide sequence ID" value="NZ_AUAE01000025.1"/>
</dbReference>
<accession>A0A0F5IQ39</accession>
<dbReference type="STRING" id="1203610.HMPREF1536_05119"/>
<dbReference type="InterPro" id="IPR032594">
    <property type="entry name" value="DUF4906"/>
</dbReference>
<feature type="domain" description="Major fimbrial subunit protein N-terminal" evidence="5">
    <location>
        <begin position="38"/>
        <end position="161"/>
    </location>
</feature>
<comment type="subcellular location">
    <subcellularLocation>
        <location evidence="1">Fimbrium</location>
    </subcellularLocation>
</comment>
<dbReference type="HOGENOM" id="CLU_354763_0_0_10"/>
<dbReference type="InterPro" id="IPR029141">
    <property type="entry name" value="FimA_N"/>
</dbReference>
<evidence type="ECO:0000256" key="4">
    <source>
        <dbReference type="ARBA" id="ARBA00023263"/>
    </source>
</evidence>
<comment type="similarity">
    <text evidence="2">Belongs to the bacteroidetes fimbrillin superfamily. FimA/Mfa1 family.</text>
</comment>
<proteinExistence type="inferred from homology"/>
<sequence>MKKIIITLLFGVLLSTSCSDEELRNNGSNVKEGKPALVSLKMDMATMGSGKTRAMSPDKEKKIESLRVMIFNNQGDILTNRKYTGDLGTSLDVETFSGSNCKICVVANVADGLDSRLEAIYTYPELEDATVAALELGFGLDDNPLMMTGYAEDVNIQDGENVLPDAIELKFLAAKVTLKVRVNTPEDQEVTVLGWDVVDAPTSSYLFPATGDVNPDPEINNDAKYWLTTGGDNPFDEIDMENKSVTQELYLFENRRGGRVDRALPVEEAQYPEMAFDDEDDKGKAWFKPKRATAILISAMHKFGSETKQVSAYIYLGEDNHSNYDIVRGNHYTFNVTVNGLNDIDVDSNVEYYVGDFRVDHGDNLDMDCHPDFRPMRIHASEGVATMEIVDADGRTYDEDGFEATWLKISPLNLMFHQVKQEAPHDEWQQQTGEPGSFVRAKYIPHKSVRAALADKGGWNTIPEGQEDDDAMTYADATYRMCYKITDIPFSGVTVTNNTLYVYADDFFKNGDDPDGTRSATIRFSFYKGGNGSRPEVKDYIVTQTGYLDLFPKGDQTAAMINTYPVIFNETALRIVGKRTFVFERIEEAALALNPGIDPSLQRTTTMQWGYSGTVVYDGPSGHKTEHGQLMTAHTVYTDVEVNWEGINSRLPRNFGKTYREMYGNGKTGGTGPIPNYTKPTVAPYFYPDPAENIYHPIYKSSASRYCHEKNRDMNGDGIIDESEANWFMPTHNDLKNQNVRYPDNNQVYSTSSEEQTRPEQLIYRVLLKEGGSSAGGPVHGTKTDLLRVRCIREHKVWAY</sequence>
<evidence type="ECO:0000256" key="3">
    <source>
        <dbReference type="ARBA" id="ARBA00022729"/>
    </source>
</evidence>